<dbReference type="UniPathway" id="UPA00094"/>
<evidence type="ECO:0000313" key="15">
    <source>
        <dbReference type="EMBL" id="KAF6066856.1"/>
    </source>
</evidence>
<keyword evidence="12 14" id="KW-0456">Lyase</keyword>
<evidence type="ECO:0000256" key="14">
    <source>
        <dbReference type="RuleBase" id="RU363109"/>
    </source>
</evidence>
<keyword evidence="5 14" id="KW-0444">Lipid biosynthesis</keyword>
<feature type="transmembrane region" description="Helical" evidence="14">
    <location>
        <begin position="148"/>
        <end position="168"/>
    </location>
</feature>
<dbReference type="InterPro" id="IPR007482">
    <property type="entry name" value="Tyr_Pase-like_PTPLA"/>
</dbReference>
<evidence type="ECO:0000256" key="8">
    <source>
        <dbReference type="ARBA" id="ARBA00022989"/>
    </source>
</evidence>
<evidence type="ECO:0000256" key="5">
    <source>
        <dbReference type="ARBA" id="ARBA00022516"/>
    </source>
</evidence>
<dbReference type="GO" id="GO:0005789">
    <property type="term" value="C:endoplasmic reticulum membrane"/>
    <property type="evidence" value="ECO:0007669"/>
    <property type="project" value="UniProtKB-SubCell"/>
</dbReference>
<dbReference type="Proteomes" id="UP000536275">
    <property type="component" value="Unassembled WGS sequence"/>
</dbReference>
<name>A0A8H6BXW2_CANAX</name>
<feature type="transmembrane region" description="Helical" evidence="14">
    <location>
        <begin position="174"/>
        <end position="194"/>
    </location>
</feature>
<reference evidence="15 16" key="1">
    <citation type="submission" date="2020-03" db="EMBL/GenBank/DDBJ databases">
        <title>FDA dAtabase for Regulatory Grade micrObial Sequences (FDA-ARGOS): Supporting development and validation of Infectious Disease Dx tests.</title>
        <authorList>
            <person name="Campos J."/>
            <person name="Goldberg B."/>
            <person name="Tallon L."/>
            <person name="Sadzewicz L."/>
            <person name="Vavikolanu K."/>
            <person name="Mehta A."/>
            <person name="Aluvathingal J."/>
            <person name="Nadendla S."/>
            <person name="Nandy P."/>
            <person name="Geyer C."/>
            <person name="Yan Y."/>
            <person name="Sichtig H."/>
        </authorList>
    </citation>
    <scope>NUCLEOTIDE SEQUENCE [LARGE SCALE GENOMIC DNA]</scope>
    <source>
        <strain evidence="15 16">FDAARGOS_656</strain>
    </source>
</reference>
<comment type="function">
    <text evidence="14">Catalyzes the third of the four reactions of the long-chain fatty acids elongation cycle. This endoplasmic reticulum-bound enzymatic process, allows the addition of two carbons to the chain of long- and very long-chain fatty acids/VLCFAs per cycle. This enzyme catalyzes the dehydration of the 3-hydroxyacyl-CoA intermediate into trans-2,3-enoyl-CoA, within each cycle of fatty acid elongation. Thereby, it participates to the production of VLCFAs of different chain lengths that are involved in multiple biological processes as precursors of membrane lipids and lipid mediators.</text>
</comment>
<dbReference type="EC" id="4.2.1.134" evidence="4 14"/>
<evidence type="ECO:0000256" key="11">
    <source>
        <dbReference type="ARBA" id="ARBA00023160"/>
    </source>
</evidence>
<keyword evidence="8 14" id="KW-1133">Transmembrane helix</keyword>
<dbReference type="EMBL" id="JABWAD010000055">
    <property type="protein sequence ID" value="KAF6066856.1"/>
    <property type="molecule type" value="Genomic_DNA"/>
</dbReference>
<dbReference type="GO" id="GO:0030497">
    <property type="term" value="P:fatty acid elongation"/>
    <property type="evidence" value="ECO:0007669"/>
    <property type="project" value="TreeGrafter"/>
</dbReference>
<protein>
    <recommendedName>
        <fullName evidence="4 14">Very-long-chain (3R)-3-hydroxyacyl-CoA dehydratase</fullName>
        <ecNumber evidence="4 14">4.2.1.134</ecNumber>
    </recommendedName>
</protein>
<keyword evidence="9 14" id="KW-0443">Lipid metabolism</keyword>
<evidence type="ECO:0000256" key="3">
    <source>
        <dbReference type="ARBA" id="ARBA00007811"/>
    </source>
</evidence>
<evidence type="ECO:0000256" key="1">
    <source>
        <dbReference type="ARBA" id="ARBA00004141"/>
    </source>
</evidence>
<evidence type="ECO:0000256" key="6">
    <source>
        <dbReference type="ARBA" id="ARBA00022692"/>
    </source>
</evidence>
<evidence type="ECO:0000256" key="7">
    <source>
        <dbReference type="ARBA" id="ARBA00022832"/>
    </source>
</evidence>
<feature type="transmembrane region" description="Helical" evidence="14">
    <location>
        <begin position="108"/>
        <end position="128"/>
    </location>
</feature>
<organism evidence="15 16">
    <name type="scientific">Candida albicans</name>
    <name type="common">Yeast</name>
    <dbReference type="NCBI Taxonomy" id="5476"/>
    <lineage>
        <taxon>Eukaryota</taxon>
        <taxon>Fungi</taxon>
        <taxon>Dikarya</taxon>
        <taxon>Ascomycota</taxon>
        <taxon>Saccharomycotina</taxon>
        <taxon>Pichiomycetes</taxon>
        <taxon>Debaryomycetaceae</taxon>
        <taxon>Candida/Lodderomyces clade</taxon>
        <taxon>Candida</taxon>
    </lineage>
</organism>
<keyword evidence="7 14" id="KW-0276">Fatty acid metabolism</keyword>
<evidence type="ECO:0000256" key="4">
    <source>
        <dbReference type="ARBA" id="ARBA00013122"/>
    </source>
</evidence>
<dbReference type="AlphaFoldDB" id="A0A8H6BXW2"/>
<dbReference type="PANTHER" id="PTHR11035:SF3">
    <property type="entry name" value="VERY-LONG-CHAIN (3R)-3-HYDROXYACYL-COA DEHYDRATASE"/>
    <property type="match status" value="1"/>
</dbReference>
<feature type="transmembrane region" description="Helical" evidence="14">
    <location>
        <begin position="15"/>
        <end position="39"/>
    </location>
</feature>
<evidence type="ECO:0000256" key="13">
    <source>
        <dbReference type="ARBA" id="ARBA00036671"/>
    </source>
</evidence>
<evidence type="ECO:0000313" key="16">
    <source>
        <dbReference type="Proteomes" id="UP000536275"/>
    </source>
</evidence>
<accession>A0A8H6BXW2</accession>
<dbReference type="Pfam" id="PF04387">
    <property type="entry name" value="PTPLA"/>
    <property type="match status" value="1"/>
</dbReference>
<keyword evidence="10 14" id="KW-0472">Membrane</keyword>
<evidence type="ECO:0000256" key="12">
    <source>
        <dbReference type="ARBA" id="ARBA00023239"/>
    </source>
</evidence>
<comment type="subcellular location">
    <subcellularLocation>
        <location evidence="14">Endoplasmic reticulum membrane</location>
        <topology evidence="14">Multi-pass membrane protein</topology>
    </subcellularLocation>
    <subcellularLocation>
        <location evidence="1">Membrane</location>
        <topology evidence="1">Multi-pass membrane protein</topology>
    </subcellularLocation>
</comment>
<proteinExistence type="inferred from homology"/>
<keyword evidence="11 14" id="KW-0275">Fatty acid biosynthesis</keyword>
<feature type="transmembrane region" description="Helical" evidence="14">
    <location>
        <begin position="51"/>
        <end position="70"/>
    </location>
</feature>
<dbReference type="GO" id="GO:0042761">
    <property type="term" value="P:very long-chain fatty acid biosynthetic process"/>
    <property type="evidence" value="ECO:0007669"/>
    <property type="project" value="TreeGrafter"/>
</dbReference>
<feature type="transmembrane region" description="Helical" evidence="14">
    <location>
        <begin position="77"/>
        <end position="96"/>
    </location>
</feature>
<evidence type="ECO:0000256" key="2">
    <source>
        <dbReference type="ARBA" id="ARBA00005194"/>
    </source>
</evidence>
<keyword evidence="6 14" id="KW-0812">Transmembrane</keyword>
<evidence type="ECO:0000256" key="9">
    <source>
        <dbReference type="ARBA" id="ARBA00023098"/>
    </source>
</evidence>
<sequence length="237" mass="27811">MASLYPLKFNEKLAFFYNTVAATLWFCCLGRFLILLPLVGRKFLPGGMADFFHVVSLLPIIESLFVKSVLRKKFTITSLWGISNGLKMVWLCYGVIFPHPKIAKHTSYSLLITSWCLQYFIHYFYYAFKVKTKSSFHFLFWLEYNNFYLTYPLGLVSEMILLFLSLAFVEQDSIYDYVLRAAFLAYIPIAYFAWGHLKSRKKKRYTEIMNKRNVRQVATLESTTTSTKNTSIELRNM</sequence>
<dbReference type="GO" id="GO:0102158">
    <property type="term" value="F:very-long-chain (3R)-3-hydroxyacyl-CoA dehydratase activity"/>
    <property type="evidence" value="ECO:0007669"/>
    <property type="project" value="UniProtKB-EC"/>
</dbReference>
<gene>
    <name evidence="15" type="ORF">FOB64_004315</name>
</gene>
<comment type="catalytic activity">
    <reaction evidence="13 14">
        <text>a very-long-chain (3R)-3-hydroxyacyl-CoA = a very-long-chain (2E)-enoyl-CoA + H2O</text>
        <dbReference type="Rhea" id="RHEA:45812"/>
        <dbReference type="ChEBI" id="CHEBI:15377"/>
        <dbReference type="ChEBI" id="CHEBI:83728"/>
        <dbReference type="ChEBI" id="CHEBI:85440"/>
        <dbReference type="EC" id="4.2.1.134"/>
    </reaction>
</comment>
<comment type="similarity">
    <text evidence="3 14">Belongs to the very long-chain fatty acids dehydratase HACD family.</text>
</comment>
<comment type="pathway">
    <text evidence="2 14">Lipid metabolism; fatty acid biosynthesis.</text>
</comment>
<dbReference type="PANTHER" id="PTHR11035">
    <property type="entry name" value="VERY-LONG-CHAIN (3R)-3-HYDROXYACYL-COA DEHYDRATASE"/>
    <property type="match status" value="1"/>
</dbReference>
<comment type="caution">
    <text evidence="15">The sequence shown here is derived from an EMBL/GenBank/DDBJ whole genome shotgun (WGS) entry which is preliminary data.</text>
</comment>
<evidence type="ECO:0000256" key="10">
    <source>
        <dbReference type="ARBA" id="ARBA00023136"/>
    </source>
</evidence>
<dbReference type="GO" id="GO:0030148">
    <property type="term" value="P:sphingolipid biosynthetic process"/>
    <property type="evidence" value="ECO:0007669"/>
    <property type="project" value="TreeGrafter"/>
</dbReference>
<keyword evidence="14" id="KW-0256">Endoplasmic reticulum</keyword>